<dbReference type="PRINTS" id="PR00121">
    <property type="entry name" value="NAKATPASE"/>
</dbReference>
<dbReference type="Gene3D" id="3.40.1110.10">
    <property type="entry name" value="Calcium-transporting ATPase, cytoplasmic domain N"/>
    <property type="match status" value="1"/>
</dbReference>
<keyword evidence="4 17" id="KW-0109">Calcium transport</keyword>
<keyword evidence="9 17" id="KW-0067">ATP-binding</keyword>
<keyword evidence="14 17" id="KW-0406">Ion transport</keyword>
<evidence type="ECO:0000256" key="16">
    <source>
        <dbReference type="ARBA" id="ARBA00048694"/>
    </source>
</evidence>
<evidence type="ECO:0000256" key="8">
    <source>
        <dbReference type="ARBA" id="ARBA00022837"/>
    </source>
</evidence>
<gene>
    <name evidence="20" type="ORF">RIF29_14524</name>
</gene>
<protein>
    <recommendedName>
        <fullName evidence="17">Calcium-transporting ATPase</fullName>
        <ecNumber evidence="17">7.2.2.10</ecNumber>
    </recommendedName>
</protein>
<dbReference type="GO" id="GO:0005388">
    <property type="term" value="F:P-type calcium transporter activity"/>
    <property type="evidence" value="ECO:0007669"/>
    <property type="project" value="UniProtKB-EC"/>
</dbReference>
<dbReference type="Pfam" id="PF12515">
    <property type="entry name" value="CaATP_NAI"/>
    <property type="match status" value="1"/>
</dbReference>
<feature type="region of interest" description="Disordered" evidence="18">
    <location>
        <begin position="1"/>
        <end position="40"/>
    </location>
</feature>
<keyword evidence="8 17" id="KW-0106">Calcium</keyword>
<evidence type="ECO:0000256" key="2">
    <source>
        <dbReference type="ARBA" id="ARBA00006124"/>
    </source>
</evidence>
<dbReference type="SUPFAM" id="SSF81660">
    <property type="entry name" value="Metal cation-transporting ATPase, ATP-binding domain N"/>
    <property type="match status" value="1"/>
</dbReference>
<keyword evidence="21" id="KW-1185">Reference proteome</keyword>
<dbReference type="Gene3D" id="1.20.5.170">
    <property type="match status" value="1"/>
</dbReference>
<keyword evidence="5 17" id="KW-0812">Transmembrane</keyword>
<dbReference type="Pfam" id="PF00690">
    <property type="entry name" value="Cation_ATPase_N"/>
    <property type="match status" value="1"/>
</dbReference>
<dbReference type="FunFam" id="1.20.1110.10:FF:000036">
    <property type="entry name" value="Calcium-transporting ATPase"/>
    <property type="match status" value="1"/>
</dbReference>
<evidence type="ECO:0000256" key="12">
    <source>
        <dbReference type="ARBA" id="ARBA00022967"/>
    </source>
</evidence>
<dbReference type="InterPro" id="IPR036412">
    <property type="entry name" value="HAD-like_sf"/>
</dbReference>
<reference evidence="20 21" key="1">
    <citation type="submission" date="2024-01" db="EMBL/GenBank/DDBJ databases">
        <title>The genomes of 5 underutilized Papilionoideae crops provide insights into root nodulation and disease resistanc.</title>
        <authorList>
            <person name="Yuan L."/>
        </authorList>
    </citation>
    <scope>NUCLEOTIDE SEQUENCE [LARGE SCALE GENOMIC DNA]</scope>
    <source>
        <strain evidence="20">ZHUSHIDOU_FW_LH</strain>
        <tissue evidence="20">Leaf</tissue>
    </source>
</reference>
<dbReference type="SFLD" id="SFLDG00002">
    <property type="entry name" value="C1.7:_P-type_atpase_like"/>
    <property type="match status" value="1"/>
</dbReference>
<comment type="catalytic activity">
    <reaction evidence="16 17">
        <text>Ca(2+)(in) + ATP + H2O = Ca(2+)(out) + ADP + phosphate + H(+)</text>
        <dbReference type="Rhea" id="RHEA:18105"/>
        <dbReference type="ChEBI" id="CHEBI:15377"/>
        <dbReference type="ChEBI" id="CHEBI:15378"/>
        <dbReference type="ChEBI" id="CHEBI:29108"/>
        <dbReference type="ChEBI" id="CHEBI:30616"/>
        <dbReference type="ChEBI" id="CHEBI:43474"/>
        <dbReference type="ChEBI" id="CHEBI:456216"/>
        <dbReference type="EC" id="7.2.2.10"/>
    </reaction>
</comment>
<dbReference type="NCBIfam" id="TIGR01494">
    <property type="entry name" value="ATPase_P-type"/>
    <property type="match status" value="2"/>
</dbReference>
<evidence type="ECO:0000313" key="20">
    <source>
        <dbReference type="EMBL" id="KAK7273474.1"/>
    </source>
</evidence>
<dbReference type="FunFam" id="1.20.1110.10:FF:000097">
    <property type="entry name" value="Calcium-transporting ATPase 9 plasma membrane-type"/>
    <property type="match status" value="1"/>
</dbReference>
<dbReference type="FunFam" id="3.40.50.1000:FF:000011">
    <property type="entry name" value="Calcium-transporting ATPase"/>
    <property type="match status" value="1"/>
</dbReference>
<dbReference type="Pfam" id="PF00689">
    <property type="entry name" value="Cation_ATPase_C"/>
    <property type="match status" value="1"/>
</dbReference>
<dbReference type="InterPro" id="IPR004014">
    <property type="entry name" value="ATPase_P-typ_cation-transptr_N"/>
</dbReference>
<feature type="transmembrane region" description="Helical" evidence="17">
    <location>
        <begin position="383"/>
        <end position="407"/>
    </location>
</feature>
<evidence type="ECO:0000256" key="14">
    <source>
        <dbReference type="ARBA" id="ARBA00023065"/>
    </source>
</evidence>
<evidence type="ECO:0000256" key="5">
    <source>
        <dbReference type="ARBA" id="ARBA00022692"/>
    </source>
</evidence>
<dbReference type="Gene3D" id="2.70.150.10">
    <property type="entry name" value="Calcium-transporting ATPase, cytoplasmic transduction domain A"/>
    <property type="match status" value="1"/>
</dbReference>
<dbReference type="GO" id="GO:0016887">
    <property type="term" value="F:ATP hydrolysis activity"/>
    <property type="evidence" value="ECO:0007669"/>
    <property type="project" value="InterPro"/>
</dbReference>
<feature type="transmembrane region" description="Helical" evidence="17">
    <location>
        <begin position="1040"/>
        <end position="1061"/>
    </location>
</feature>
<dbReference type="FunFam" id="1.20.1110.10:FF:000039">
    <property type="entry name" value="Calcium-transporting ATPase"/>
    <property type="match status" value="1"/>
</dbReference>
<feature type="transmembrane region" description="Helical" evidence="17">
    <location>
        <begin position="229"/>
        <end position="249"/>
    </location>
</feature>
<dbReference type="SUPFAM" id="SSF81653">
    <property type="entry name" value="Calcium ATPase, transduction domain A"/>
    <property type="match status" value="1"/>
</dbReference>
<dbReference type="CDD" id="cd02081">
    <property type="entry name" value="P-type_ATPase_Ca_PMCA-like"/>
    <property type="match status" value="1"/>
</dbReference>
<feature type="domain" description="Cation-transporting P-type ATPase N-terminal" evidence="19">
    <location>
        <begin position="147"/>
        <end position="221"/>
    </location>
</feature>
<evidence type="ECO:0000256" key="11">
    <source>
        <dbReference type="ARBA" id="ARBA00022860"/>
    </source>
</evidence>
<dbReference type="InterPro" id="IPR023298">
    <property type="entry name" value="ATPase_P-typ_TM_dom_sf"/>
</dbReference>
<evidence type="ECO:0000256" key="15">
    <source>
        <dbReference type="ARBA" id="ARBA00023136"/>
    </source>
</evidence>
<comment type="similarity">
    <text evidence="2 17">Belongs to the cation transport ATPase (P-type) (TC 3.A.3) family. Type IIB subfamily.</text>
</comment>
<dbReference type="InterPro" id="IPR023299">
    <property type="entry name" value="ATPase_P-typ_cyto_dom_N"/>
</dbReference>
<comment type="caution">
    <text evidence="17">Lacks conserved residue(s) required for the propagation of feature annotation.</text>
</comment>
<organism evidence="20 21">
    <name type="scientific">Crotalaria pallida</name>
    <name type="common">Smooth rattlebox</name>
    <name type="synonym">Crotalaria striata</name>
    <dbReference type="NCBI Taxonomy" id="3830"/>
    <lineage>
        <taxon>Eukaryota</taxon>
        <taxon>Viridiplantae</taxon>
        <taxon>Streptophyta</taxon>
        <taxon>Embryophyta</taxon>
        <taxon>Tracheophyta</taxon>
        <taxon>Spermatophyta</taxon>
        <taxon>Magnoliopsida</taxon>
        <taxon>eudicotyledons</taxon>
        <taxon>Gunneridae</taxon>
        <taxon>Pentapetalae</taxon>
        <taxon>rosids</taxon>
        <taxon>fabids</taxon>
        <taxon>Fabales</taxon>
        <taxon>Fabaceae</taxon>
        <taxon>Papilionoideae</taxon>
        <taxon>50 kb inversion clade</taxon>
        <taxon>genistoids sensu lato</taxon>
        <taxon>core genistoids</taxon>
        <taxon>Crotalarieae</taxon>
        <taxon>Crotalaria</taxon>
    </lineage>
</organism>
<evidence type="ECO:0000256" key="10">
    <source>
        <dbReference type="ARBA" id="ARBA00022842"/>
    </source>
</evidence>
<dbReference type="SFLD" id="SFLDS00003">
    <property type="entry name" value="Haloacid_Dehalogenase"/>
    <property type="match status" value="1"/>
</dbReference>
<comment type="caution">
    <text evidence="20">The sequence shown here is derived from an EMBL/GenBank/DDBJ whole genome shotgun (WGS) entry which is preliminary data.</text>
</comment>
<comment type="function">
    <text evidence="17">Catalyzes the hydrolysis of ATP coupled with the transport of calcium.</text>
</comment>
<keyword evidence="15 17" id="KW-0472">Membrane</keyword>
<dbReference type="InterPro" id="IPR001757">
    <property type="entry name" value="P_typ_ATPase"/>
</dbReference>
<dbReference type="Gene3D" id="3.40.50.1000">
    <property type="entry name" value="HAD superfamily/HAD-like"/>
    <property type="match status" value="1"/>
</dbReference>
<dbReference type="EMBL" id="JAYWIO010000003">
    <property type="protein sequence ID" value="KAK7273474.1"/>
    <property type="molecule type" value="Genomic_DNA"/>
</dbReference>
<dbReference type="InterPro" id="IPR059000">
    <property type="entry name" value="ATPase_P-type_domA"/>
</dbReference>
<dbReference type="InterPro" id="IPR006068">
    <property type="entry name" value="ATPase_P-typ_cation-transptr_C"/>
</dbReference>
<feature type="transmembrane region" description="Helical" evidence="17">
    <location>
        <begin position="1007"/>
        <end position="1028"/>
    </location>
</feature>
<dbReference type="PANTHER" id="PTHR24093:SF369">
    <property type="entry name" value="CALCIUM-TRANSPORTING ATPASE"/>
    <property type="match status" value="1"/>
</dbReference>
<keyword evidence="3 17" id="KW-0813">Transport</keyword>
<evidence type="ECO:0000256" key="17">
    <source>
        <dbReference type="RuleBase" id="RU361146"/>
    </source>
</evidence>
<feature type="transmembrane region" description="Helical" evidence="17">
    <location>
        <begin position="193"/>
        <end position="217"/>
    </location>
</feature>
<evidence type="ECO:0000256" key="1">
    <source>
        <dbReference type="ARBA" id="ARBA00004127"/>
    </source>
</evidence>
<dbReference type="Pfam" id="PF13246">
    <property type="entry name" value="Cation_ATPase"/>
    <property type="match status" value="1"/>
</dbReference>
<evidence type="ECO:0000256" key="9">
    <source>
        <dbReference type="ARBA" id="ARBA00022840"/>
    </source>
</evidence>
<keyword evidence="12" id="KW-1278">Translocase</keyword>
<dbReference type="InterPro" id="IPR024750">
    <property type="entry name" value="Ca_ATPase_N_dom"/>
</dbReference>
<evidence type="ECO:0000256" key="13">
    <source>
        <dbReference type="ARBA" id="ARBA00022989"/>
    </source>
</evidence>
<name>A0AAN9ICU0_CROPI</name>
<dbReference type="NCBIfam" id="TIGR01517">
    <property type="entry name" value="ATPase-IIB_Ca"/>
    <property type="match status" value="1"/>
</dbReference>
<dbReference type="FunFam" id="1.20.5.170:FF:000029">
    <property type="entry name" value="Calcium-transporting ATPase"/>
    <property type="match status" value="1"/>
</dbReference>
<evidence type="ECO:0000256" key="3">
    <source>
        <dbReference type="ARBA" id="ARBA00022448"/>
    </source>
</evidence>
<dbReference type="EC" id="7.2.2.10" evidence="17"/>
<dbReference type="InterPro" id="IPR018303">
    <property type="entry name" value="ATPase_P-typ_P_site"/>
</dbReference>
<dbReference type="FunFam" id="2.70.150.10:FF:000006">
    <property type="entry name" value="Calcium-transporting ATPase"/>
    <property type="match status" value="1"/>
</dbReference>
<dbReference type="PROSITE" id="PS00154">
    <property type="entry name" value="ATPASE_E1_E2"/>
    <property type="match status" value="1"/>
</dbReference>
<keyword evidence="13 17" id="KW-1133">Transmembrane helix</keyword>
<evidence type="ECO:0000256" key="6">
    <source>
        <dbReference type="ARBA" id="ARBA00022723"/>
    </source>
</evidence>
<dbReference type="GO" id="GO:0005524">
    <property type="term" value="F:ATP binding"/>
    <property type="evidence" value="ECO:0007669"/>
    <property type="project" value="UniProtKB-KW"/>
</dbReference>
<dbReference type="Gene3D" id="1.20.1110.10">
    <property type="entry name" value="Calcium-transporting ATPase, transmembrane domain"/>
    <property type="match status" value="1"/>
</dbReference>
<comment type="subcellular location">
    <subcellularLocation>
        <location evidence="1">Endomembrane system</location>
        <topology evidence="1">Multi-pass membrane protein</topology>
    </subcellularLocation>
    <subcellularLocation>
        <location evidence="17">Membrane</location>
        <topology evidence="17">Multi-pass membrane protein</topology>
    </subcellularLocation>
</comment>
<keyword evidence="11" id="KW-0112">Calmodulin-binding</keyword>
<dbReference type="Proteomes" id="UP001372338">
    <property type="component" value="Unassembled WGS sequence"/>
</dbReference>
<dbReference type="InterPro" id="IPR023214">
    <property type="entry name" value="HAD_sf"/>
</dbReference>
<proteinExistence type="inferred from homology"/>
<dbReference type="Pfam" id="PF00122">
    <property type="entry name" value="E1-E2_ATPase"/>
    <property type="match status" value="1"/>
</dbReference>
<feature type="compositionally biased region" description="Polar residues" evidence="18">
    <location>
        <begin position="1"/>
        <end position="10"/>
    </location>
</feature>
<evidence type="ECO:0000259" key="19">
    <source>
        <dbReference type="SMART" id="SM00831"/>
    </source>
</evidence>
<dbReference type="PRINTS" id="PR00119">
    <property type="entry name" value="CATATPASE"/>
</dbReference>
<dbReference type="SUPFAM" id="SSF81665">
    <property type="entry name" value="Calcium ATPase, transmembrane domain M"/>
    <property type="match status" value="1"/>
</dbReference>
<keyword evidence="6" id="KW-0479">Metal-binding</keyword>
<dbReference type="FunFam" id="3.40.1110.10:FF:000013">
    <property type="entry name" value="Calcium-transporting ATPase"/>
    <property type="match status" value="1"/>
</dbReference>
<dbReference type="SUPFAM" id="SSF56784">
    <property type="entry name" value="HAD-like"/>
    <property type="match status" value="1"/>
</dbReference>
<evidence type="ECO:0000313" key="21">
    <source>
        <dbReference type="Proteomes" id="UP001372338"/>
    </source>
</evidence>
<accession>A0AAN9ICU0</accession>
<keyword evidence="10" id="KW-0460">Magnesium</keyword>
<feature type="transmembrane region" description="Helical" evidence="17">
    <location>
        <begin position="437"/>
        <end position="463"/>
    </location>
</feature>
<dbReference type="SMART" id="SM00831">
    <property type="entry name" value="Cation_ATPase_N"/>
    <property type="match status" value="1"/>
</dbReference>
<dbReference type="InterPro" id="IPR006408">
    <property type="entry name" value="P-type_ATPase_IIB"/>
</dbReference>
<sequence length="1089" mass="118858">MSNGFVNGSSPPRRRPPEHDIEAGSTGNRSGDYDDVDWSDPFDISRTKNASVERLRRWRQAALVLNASRRFRYTLDLKKEEKKQTLRKIRAHAQAIRAAYLFKERAFPEGQANETIKPPPTSTGEFAIGQEQLASISRDHDITSLQQRGGVAGISKLLQTDLEKGVHDDDAELLRRRNAFGSNNYPRKKGRSFLMFLWDACKDLTLIILIVAAAASLGLGIKSEGIKEGWYDGGSIAFAVILVIVVTAISDYRQSLQFRDLNEEKRNIHLEVIRGGRRVEISIYDIVVGDVIPLNIGNQVPADGILITGHSLAIDESSMTGESKIVNKDSKDPFLMSGCKVADGSGTMLVTGVGINTEWGLLMASISEDTGEETPLQVRLNGVATFIGIVGLSVAVIVLIVLLARYFSGHTKNPDGSNQFKAGKTKIGDAVDGAIKIITVAVTIVVVAVPEGLPLAVTLTLAYSMRKMMADKALVRRLSACETMGSATTICSDKTGTLTMNQMTVVEAYAGGKKIDPPHNTSKLSPLLHSLLIEGVSLNTNGSVFVPEGANDAEVSGSPTEKAILQWGLQLGMNFAAARSESSIIHVFPFNSEKKRGGVAIRTADSEVHIHWKGAAEIVLACCTSYIGTNEQFVEMDEEKMAFFKKAIEDMAADSLRCVAIAYRTYEKESVPTSEELLAHWKLPEDNLVLLAIVGLKDPCRPGVKDAVELCQKAGVKVKMVTGDNVKTAKAIAVECGILASLADATEPNIIEGKTFRALTDAQREEIAEAISVMGRSSPNDKLLLVQALRRKGHVVAVTGDGTNDAPALHEADIGLAMGIQGTEVAKESSDIIILDDNFASVVKVVRWGRSVYANIQKFIQFQLTVNVAALVINVVAAVSSGDVPLNAVQLLWVNLIMDTLGALALATEPPTDHLMDRPPVGRREPLITNIMWRNLLIQAMYQVTVLLVLNFRGISILGLEHDRHDHAIKVKNTLIFNAFVFSQVFNEFNARKPDEFNIFKGVTKNYLFMGIVGLTVVLQIIIIEFLGKFTTTVRLNWQQWLISVIIGLISWPLAVVGKFIPMPATPINNVFSRLPGRRSRKKEEPEAS</sequence>
<evidence type="ECO:0000256" key="7">
    <source>
        <dbReference type="ARBA" id="ARBA00022741"/>
    </source>
</evidence>
<evidence type="ECO:0000256" key="4">
    <source>
        <dbReference type="ARBA" id="ARBA00022568"/>
    </source>
</evidence>
<dbReference type="AlphaFoldDB" id="A0AAN9ICU0"/>
<dbReference type="GO" id="GO:0012505">
    <property type="term" value="C:endomembrane system"/>
    <property type="evidence" value="ECO:0007669"/>
    <property type="project" value="UniProtKB-SubCell"/>
</dbReference>
<dbReference type="GO" id="GO:0005886">
    <property type="term" value="C:plasma membrane"/>
    <property type="evidence" value="ECO:0007669"/>
    <property type="project" value="UniProtKB-ARBA"/>
</dbReference>
<evidence type="ECO:0000256" key="18">
    <source>
        <dbReference type="SAM" id="MobiDB-lite"/>
    </source>
</evidence>
<dbReference type="SFLD" id="SFLDF00027">
    <property type="entry name" value="p-type_atpase"/>
    <property type="match status" value="1"/>
</dbReference>
<dbReference type="GO" id="GO:0046872">
    <property type="term" value="F:metal ion binding"/>
    <property type="evidence" value="ECO:0007669"/>
    <property type="project" value="UniProtKB-KW"/>
</dbReference>
<keyword evidence="7 17" id="KW-0547">Nucleotide-binding</keyword>
<dbReference type="GO" id="GO:0005516">
    <property type="term" value="F:calmodulin binding"/>
    <property type="evidence" value="ECO:0007669"/>
    <property type="project" value="UniProtKB-KW"/>
</dbReference>
<dbReference type="InterPro" id="IPR008250">
    <property type="entry name" value="ATPase_P-typ_transduc_dom_A_sf"/>
</dbReference>
<dbReference type="InterPro" id="IPR044492">
    <property type="entry name" value="P_typ_ATPase_HD_dom"/>
</dbReference>
<dbReference type="PANTHER" id="PTHR24093">
    <property type="entry name" value="CATION TRANSPORTING ATPASE"/>
    <property type="match status" value="1"/>
</dbReference>